<evidence type="ECO:0000256" key="2">
    <source>
        <dbReference type="PIRSR" id="PIRSR603782-1"/>
    </source>
</evidence>
<evidence type="ECO:0000256" key="3">
    <source>
        <dbReference type="PIRSR" id="PIRSR603782-2"/>
    </source>
</evidence>
<sequence>MTDRTLSTWIVRGAVMLALGVSLPQATQAGSAGHDRPPVGVALDPLFQLMAHDGRPVTRSDLRGKPFVVLFGYTNCDDVCPTSLFEVSVLLSGLGSQGDRLPVLFVTVDPEHDTPEQLKTYLEAFDSRIIGLTGSRDQVAAVAAAFAAPLDKVQAGDEGKKHLSQLFFMDRYGLLARPVNYTATQTVGAVAKRLLAQ</sequence>
<feature type="binding site" evidence="2">
    <location>
        <position position="76"/>
    </location>
    <ligand>
        <name>Cu cation</name>
        <dbReference type="ChEBI" id="CHEBI:23378"/>
    </ligand>
</feature>
<evidence type="ECO:0000313" key="4">
    <source>
        <dbReference type="EMBL" id="MBL0406273.1"/>
    </source>
</evidence>
<comment type="similarity">
    <text evidence="1">Belongs to the SCO1/2 family.</text>
</comment>
<gene>
    <name evidence="4" type="ORF">JKG68_20140</name>
</gene>
<reference evidence="4" key="1">
    <citation type="submission" date="2021-01" db="EMBL/GenBank/DDBJ databases">
        <title>Microvirga sp.</title>
        <authorList>
            <person name="Kim M.K."/>
        </authorList>
    </citation>
    <scope>NUCLEOTIDE SEQUENCE</scope>
    <source>
        <strain evidence="4">5420S-16</strain>
    </source>
</reference>
<evidence type="ECO:0000256" key="1">
    <source>
        <dbReference type="ARBA" id="ARBA00010996"/>
    </source>
</evidence>
<accession>A0A937CXY7</accession>
<dbReference type="Gene3D" id="3.40.30.10">
    <property type="entry name" value="Glutaredoxin"/>
    <property type="match status" value="1"/>
</dbReference>
<feature type="binding site" evidence="2">
    <location>
        <position position="80"/>
    </location>
    <ligand>
        <name>Cu cation</name>
        <dbReference type="ChEBI" id="CHEBI:23378"/>
    </ligand>
</feature>
<dbReference type="Proteomes" id="UP000605848">
    <property type="component" value="Unassembled WGS sequence"/>
</dbReference>
<comment type="caution">
    <text evidence="4">The sequence shown here is derived from an EMBL/GenBank/DDBJ whole genome shotgun (WGS) entry which is preliminary data.</text>
</comment>
<evidence type="ECO:0000313" key="5">
    <source>
        <dbReference type="Proteomes" id="UP000605848"/>
    </source>
</evidence>
<dbReference type="PANTHER" id="PTHR12151">
    <property type="entry name" value="ELECTRON TRANSPORT PROTIN SCO1/SENC FAMILY MEMBER"/>
    <property type="match status" value="1"/>
</dbReference>
<organism evidence="4 5">
    <name type="scientific">Microvirga aerilata</name>
    <dbReference type="NCBI Taxonomy" id="670292"/>
    <lineage>
        <taxon>Bacteria</taxon>
        <taxon>Pseudomonadati</taxon>
        <taxon>Pseudomonadota</taxon>
        <taxon>Alphaproteobacteria</taxon>
        <taxon>Hyphomicrobiales</taxon>
        <taxon>Methylobacteriaceae</taxon>
        <taxon>Microvirga</taxon>
    </lineage>
</organism>
<keyword evidence="5" id="KW-1185">Reference proteome</keyword>
<dbReference type="EMBL" id="JAEQMY010000037">
    <property type="protein sequence ID" value="MBL0406273.1"/>
    <property type="molecule type" value="Genomic_DNA"/>
</dbReference>
<dbReference type="PANTHER" id="PTHR12151:SF25">
    <property type="entry name" value="LINALOOL DEHYDRATASE_ISOMERASE DOMAIN-CONTAINING PROTEIN"/>
    <property type="match status" value="1"/>
</dbReference>
<dbReference type="InterPro" id="IPR036249">
    <property type="entry name" value="Thioredoxin-like_sf"/>
</dbReference>
<dbReference type="GO" id="GO:0046872">
    <property type="term" value="F:metal ion binding"/>
    <property type="evidence" value="ECO:0007669"/>
    <property type="project" value="UniProtKB-KW"/>
</dbReference>
<dbReference type="Pfam" id="PF02630">
    <property type="entry name" value="SCO1-SenC"/>
    <property type="match status" value="1"/>
</dbReference>
<keyword evidence="2" id="KW-0479">Metal-binding</keyword>
<keyword evidence="3" id="KW-1015">Disulfide bond</keyword>
<protein>
    <submittedName>
        <fullName evidence="4">SCO family protein</fullName>
    </submittedName>
</protein>
<dbReference type="InterPro" id="IPR003782">
    <property type="entry name" value="SCO1/SenC"/>
</dbReference>
<name>A0A937CXY7_9HYPH</name>
<proteinExistence type="inferred from homology"/>
<feature type="disulfide bond" description="Redox-active" evidence="3">
    <location>
        <begin position="76"/>
        <end position="80"/>
    </location>
</feature>
<dbReference type="SUPFAM" id="SSF52833">
    <property type="entry name" value="Thioredoxin-like"/>
    <property type="match status" value="1"/>
</dbReference>
<keyword evidence="2" id="KW-0186">Copper</keyword>
<dbReference type="CDD" id="cd02968">
    <property type="entry name" value="SCO"/>
    <property type="match status" value="1"/>
</dbReference>
<feature type="binding site" evidence="2">
    <location>
        <position position="162"/>
    </location>
    <ligand>
        <name>Cu cation</name>
        <dbReference type="ChEBI" id="CHEBI:23378"/>
    </ligand>
</feature>
<dbReference type="AlphaFoldDB" id="A0A937CXY7"/>
<dbReference type="RefSeq" id="WP_202063093.1">
    <property type="nucleotide sequence ID" value="NZ_JAEQMY010000037.1"/>
</dbReference>